<keyword evidence="5" id="KW-1185">Reference proteome</keyword>
<dbReference type="InterPro" id="IPR016186">
    <property type="entry name" value="C-type_lectin-like/link_sf"/>
</dbReference>
<sequence length="175" mass="19205">MALRVVTLSAALAAAGAVCPSPEWLLYRDQCYWASPFPLEWRSVASVCNLQAPGSRSVSVHDLQVAAFVAEQVLNGTGGWLGLRRPNESAGWQWSDGTPYDWHDWAAGQPRGDGERCAYLQRGGTDGWRDGDCIVSYLRFVCQTEDQLVTTTEPPETTQPYYTTAQATENSVTVS</sequence>
<comment type="caution">
    <text evidence="4">The sequence shown here is derived from an EMBL/GenBank/DDBJ whole genome shotgun (WGS) entry which is preliminary data.</text>
</comment>
<dbReference type="EMBL" id="VIIS01000367">
    <property type="protein sequence ID" value="KAF0309872.1"/>
    <property type="molecule type" value="Genomic_DNA"/>
</dbReference>
<feature type="domain" description="C-type lectin" evidence="3">
    <location>
        <begin position="27"/>
        <end position="133"/>
    </location>
</feature>
<feature type="chain" id="PRO_5025464673" evidence="2">
    <location>
        <begin position="18"/>
        <end position="175"/>
    </location>
</feature>
<evidence type="ECO:0000259" key="3">
    <source>
        <dbReference type="PROSITE" id="PS50041"/>
    </source>
</evidence>
<dbReference type="PROSITE" id="PS50041">
    <property type="entry name" value="C_TYPE_LECTIN_2"/>
    <property type="match status" value="1"/>
</dbReference>
<organism evidence="4 5">
    <name type="scientific">Amphibalanus amphitrite</name>
    <name type="common">Striped barnacle</name>
    <name type="synonym">Balanus amphitrite</name>
    <dbReference type="NCBI Taxonomy" id="1232801"/>
    <lineage>
        <taxon>Eukaryota</taxon>
        <taxon>Metazoa</taxon>
        <taxon>Ecdysozoa</taxon>
        <taxon>Arthropoda</taxon>
        <taxon>Crustacea</taxon>
        <taxon>Multicrustacea</taxon>
        <taxon>Cirripedia</taxon>
        <taxon>Thoracica</taxon>
        <taxon>Thoracicalcarea</taxon>
        <taxon>Balanomorpha</taxon>
        <taxon>Balanoidea</taxon>
        <taxon>Balanidae</taxon>
        <taxon>Amphibalaninae</taxon>
        <taxon>Amphibalanus</taxon>
    </lineage>
</organism>
<feature type="signal peptide" evidence="2">
    <location>
        <begin position="1"/>
        <end position="17"/>
    </location>
</feature>
<dbReference type="PROSITE" id="PS00615">
    <property type="entry name" value="C_TYPE_LECTIN_1"/>
    <property type="match status" value="1"/>
</dbReference>
<protein>
    <submittedName>
        <fullName evidence="4">Collectin-12</fullName>
    </submittedName>
</protein>
<dbReference type="Pfam" id="PF00059">
    <property type="entry name" value="Lectin_C"/>
    <property type="match status" value="1"/>
</dbReference>
<dbReference type="InterPro" id="IPR018378">
    <property type="entry name" value="C-type_lectin_CS"/>
</dbReference>
<evidence type="ECO:0000313" key="4">
    <source>
        <dbReference type="EMBL" id="KAF0309872.1"/>
    </source>
</evidence>
<evidence type="ECO:0000313" key="5">
    <source>
        <dbReference type="Proteomes" id="UP000440578"/>
    </source>
</evidence>
<evidence type="ECO:0000256" key="2">
    <source>
        <dbReference type="SAM" id="SignalP"/>
    </source>
</evidence>
<name>A0A6A4X6E1_AMPAM</name>
<dbReference type="Proteomes" id="UP000440578">
    <property type="component" value="Unassembled WGS sequence"/>
</dbReference>
<dbReference type="SMART" id="SM00034">
    <property type="entry name" value="CLECT"/>
    <property type="match status" value="1"/>
</dbReference>
<dbReference type="InterPro" id="IPR050111">
    <property type="entry name" value="C-type_lectin/snaclec_domain"/>
</dbReference>
<keyword evidence="1" id="KW-1015">Disulfide bond</keyword>
<dbReference type="OrthoDB" id="441660at2759"/>
<dbReference type="InterPro" id="IPR016187">
    <property type="entry name" value="CTDL_fold"/>
</dbReference>
<keyword evidence="2" id="KW-0732">Signal</keyword>
<reference evidence="4 5" key="1">
    <citation type="submission" date="2019-07" db="EMBL/GenBank/DDBJ databases">
        <title>Draft genome assembly of a fouling barnacle, Amphibalanus amphitrite (Darwin, 1854): The first reference genome for Thecostraca.</title>
        <authorList>
            <person name="Kim W."/>
        </authorList>
    </citation>
    <scope>NUCLEOTIDE SEQUENCE [LARGE SCALE GENOMIC DNA]</scope>
    <source>
        <strain evidence="4">SNU_AA5</strain>
        <tissue evidence="4">Soma without cirri and trophi</tissue>
    </source>
</reference>
<proteinExistence type="predicted"/>
<dbReference type="AlphaFoldDB" id="A0A6A4X6E1"/>
<dbReference type="PANTHER" id="PTHR22803">
    <property type="entry name" value="MANNOSE, PHOSPHOLIPASE, LECTIN RECEPTOR RELATED"/>
    <property type="match status" value="1"/>
</dbReference>
<evidence type="ECO:0000256" key="1">
    <source>
        <dbReference type="ARBA" id="ARBA00023157"/>
    </source>
</evidence>
<dbReference type="Gene3D" id="3.10.100.10">
    <property type="entry name" value="Mannose-Binding Protein A, subunit A"/>
    <property type="match status" value="1"/>
</dbReference>
<gene>
    <name evidence="4" type="primary">Colec12_0</name>
    <name evidence="4" type="ORF">FJT64_019048</name>
</gene>
<accession>A0A6A4X6E1</accession>
<dbReference type="SUPFAM" id="SSF56436">
    <property type="entry name" value="C-type lectin-like"/>
    <property type="match status" value="1"/>
</dbReference>
<dbReference type="InterPro" id="IPR001304">
    <property type="entry name" value="C-type_lectin-like"/>
</dbReference>